<dbReference type="EMBL" id="VCEJ01000002">
    <property type="protein sequence ID" value="TLV02885.1"/>
    <property type="molecule type" value="Genomic_DNA"/>
</dbReference>
<feature type="transmembrane region" description="Helical" evidence="1">
    <location>
        <begin position="117"/>
        <end position="142"/>
    </location>
</feature>
<gene>
    <name evidence="2" type="ORF">FEN17_04535</name>
</gene>
<reference evidence="2 3" key="1">
    <citation type="submission" date="2019-05" db="EMBL/GenBank/DDBJ databases">
        <authorList>
            <person name="Qu J.-H."/>
        </authorList>
    </citation>
    <scope>NUCLEOTIDE SEQUENCE [LARGE SCALE GENOMIC DNA]</scope>
    <source>
        <strain evidence="2 3">T17</strain>
    </source>
</reference>
<accession>A0A5R9L3M1</accession>
<evidence type="ECO:0000313" key="3">
    <source>
        <dbReference type="Proteomes" id="UP000306402"/>
    </source>
</evidence>
<feature type="transmembrane region" description="Helical" evidence="1">
    <location>
        <begin position="52"/>
        <end position="74"/>
    </location>
</feature>
<evidence type="ECO:0000313" key="2">
    <source>
        <dbReference type="EMBL" id="TLV02885.1"/>
    </source>
</evidence>
<feature type="transmembrane region" description="Helical" evidence="1">
    <location>
        <begin position="154"/>
        <end position="177"/>
    </location>
</feature>
<sequence length="214" mass="23640">MTQKSSPSLSSKISRITIAVLATFIGLYPLFYFFQNNFGILGSKNSALLASLVWSSAFYIHITAGGLALLCGWVQFNQRIRMSSPVLHRNLGKLYLLLALCSSASAAYLALHAQGGWMAAMGFLCLAIVWFTSTLLGYASILKGKINQHQKFMTYSYAACFAAVTLRILLPVLVAVYQDFTKAYILVAWLCWLPNMLVAYLITRNIKQSENGNA</sequence>
<feature type="transmembrane region" description="Helical" evidence="1">
    <location>
        <begin position="94"/>
        <end position="111"/>
    </location>
</feature>
<feature type="transmembrane region" description="Helical" evidence="1">
    <location>
        <begin position="12"/>
        <end position="32"/>
    </location>
</feature>
<dbReference type="Pfam" id="PF10067">
    <property type="entry name" value="DUF2306"/>
    <property type="match status" value="1"/>
</dbReference>
<proteinExistence type="predicted"/>
<dbReference type="OrthoDB" id="195502at2"/>
<keyword evidence="1" id="KW-0812">Transmembrane</keyword>
<dbReference type="AlphaFoldDB" id="A0A5R9L3M1"/>
<keyword evidence="1" id="KW-0472">Membrane</keyword>
<keyword evidence="1" id="KW-1133">Transmembrane helix</keyword>
<evidence type="ECO:0000256" key="1">
    <source>
        <dbReference type="SAM" id="Phobius"/>
    </source>
</evidence>
<dbReference type="RefSeq" id="WP_138364094.1">
    <property type="nucleotide sequence ID" value="NZ_VCEJ01000002.1"/>
</dbReference>
<organism evidence="2 3">
    <name type="scientific">Dyadobacter luticola</name>
    <dbReference type="NCBI Taxonomy" id="1979387"/>
    <lineage>
        <taxon>Bacteria</taxon>
        <taxon>Pseudomonadati</taxon>
        <taxon>Bacteroidota</taxon>
        <taxon>Cytophagia</taxon>
        <taxon>Cytophagales</taxon>
        <taxon>Spirosomataceae</taxon>
        <taxon>Dyadobacter</taxon>
    </lineage>
</organism>
<protein>
    <submittedName>
        <fullName evidence="2">DUF2306 domain-containing protein</fullName>
    </submittedName>
</protein>
<keyword evidence="3" id="KW-1185">Reference proteome</keyword>
<comment type="caution">
    <text evidence="2">The sequence shown here is derived from an EMBL/GenBank/DDBJ whole genome shotgun (WGS) entry which is preliminary data.</text>
</comment>
<name>A0A5R9L3M1_9BACT</name>
<dbReference type="Proteomes" id="UP000306402">
    <property type="component" value="Unassembled WGS sequence"/>
</dbReference>
<dbReference type="InterPro" id="IPR018750">
    <property type="entry name" value="DUF2306_membrane"/>
</dbReference>
<feature type="transmembrane region" description="Helical" evidence="1">
    <location>
        <begin position="183"/>
        <end position="202"/>
    </location>
</feature>